<name>A0A7R8WQ67_9CRUS</name>
<organism evidence="14">
    <name type="scientific">Cyprideis torosa</name>
    <dbReference type="NCBI Taxonomy" id="163714"/>
    <lineage>
        <taxon>Eukaryota</taxon>
        <taxon>Metazoa</taxon>
        <taxon>Ecdysozoa</taxon>
        <taxon>Arthropoda</taxon>
        <taxon>Crustacea</taxon>
        <taxon>Oligostraca</taxon>
        <taxon>Ostracoda</taxon>
        <taxon>Podocopa</taxon>
        <taxon>Podocopida</taxon>
        <taxon>Cytherocopina</taxon>
        <taxon>Cytheroidea</taxon>
        <taxon>Cytherideidae</taxon>
        <taxon>Cyprideis</taxon>
    </lineage>
</organism>
<proteinExistence type="inferred from homology"/>
<evidence type="ECO:0000259" key="12">
    <source>
        <dbReference type="Pfam" id="PF02931"/>
    </source>
</evidence>
<dbReference type="PRINTS" id="PR00252">
    <property type="entry name" value="NRIONCHANNEL"/>
</dbReference>
<dbReference type="InterPro" id="IPR036719">
    <property type="entry name" value="Neuro-gated_channel_TM_sf"/>
</dbReference>
<dbReference type="EMBL" id="OB665405">
    <property type="protein sequence ID" value="CAD7232963.1"/>
    <property type="molecule type" value="Genomic_DNA"/>
</dbReference>
<evidence type="ECO:0000256" key="1">
    <source>
        <dbReference type="ARBA" id="ARBA00004141"/>
    </source>
</evidence>
<sequence>SILPRTTAQVQSLNKILPADYDRDIRPDDGMRPVDVEISAFIARVDELSTKNMEIRLDMTFREAWSDPRLRRSSNESLIILRRDEDIEKLWIPDTYFVNAHDVVDMDHPFNNRMVTIETTGRVSTSRRFNVRFPCGMDLTHFPSDTPSCSLVVSTYGSNKDDLKLKVTKVAVVEPGTDGPHGFLKDHLSEFDIISAGYDHPEVDVTVDTKNYGYVTIDLHLRRLKGRYITKVYIPSLSFVILAYLTFWMAQSAIVARTILLMGCYGLTCWLSVTAEGDLPRGSFTSSMDVWCGFCLTFIFFALVETLVVHVLQTRQDEQVREFRNPRTDESPIYRVKDESVDLVLGSIIEGDPVLSQVQEELVKSRGTDHTVYVNRGLCETIDKFTRIGYPIAVVVFVVVYAIGYSV</sequence>
<dbReference type="InterPro" id="IPR036734">
    <property type="entry name" value="Neur_chan_lig-bd_sf"/>
</dbReference>
<dbReference type="PRINTS" id="PR00253">
    <property type="entry name" value="GABAARECEPTR"/>
</dbReference>
<dbReference type="Pfam" id="PF02932">
    <property type="entry name" value="Neur_chan_memb"/>
    <property type="match status" value="1"/>
</dbReference>
<feature type="domain" description="Neurotransmitter-gated ion-channel ligand-binding" evidence="12">
    <location>
        <begin position="16"/>
        <end position="223"/>
    </location>
</feature>
<dbReference type="Gene3D" id="1.20.58.390">
    <property type="entry name" value="Neurotransmitter-gated ion-channel transmembrane domain"/>
    <property type="match status" value="1"/>
</dbReference>
<feature type="transmembrane region" description="Helical" evidence="11">
    <location>
        <begin position="288"/>
        <end position="312"/>
    </location>
</feature>
<evidence type="ECO:0000256" key="9">
    <source>
        <dbReference type="ARBA" id="ARBA00023136"/>
    </source>
</evidence>
<comment type="similarity">
    <text evidence="11">Belongs to the ligand-gated ion channel (TC 1.A.9) family.</text>
</comment>
<dbReference type="InterPro" id="IPR006201">
    <property type="entry name" value="Neur_channel"/>
</dbReference>
<evidence type="ECO:0000256" key="10">
    <source>
        <dbReference type="ARBA" id="ARBA00023303"/>
    </source>
</evidence>
<dbReference type="GO" id="GO:0005254">
    <property type="term" value="F:chloride channel activity"/>
    <property type="evidence" value="ECO:0007669"/>
    <property type="project" value="UniProtKB-ARBA"/>
</dbReference>
<keyword evidence="10 11" id="KW-0407">Ion channel</keyword>
<keyword evidence="9 11" id="KW-0472">Membrane</keyword>
<dbReference type="Gene3D" id="2.70.170.10">
    <property type="entry name" value="Neurotransmitter-gated ion-channel ligand-binding domain"/>
    <property type="match status" value="1"/>
</dbReference>
<feature type="transmembrane region" description="Helical" evidence="11">
    <location>
        <begin position="388"/>
        <end position="406"/>
    </location>
</feature>
<protein>
    <submittedName>
        <fullName evidence="14">Uncharacterized protein</fullName>
    </submittedName>
</protein>
<dbReference type="Pfam" id="PF02931">
    <property type="entry name" value="Neur_chan_LBD"/>
    <property type="match status" value="1"/>
</dbReference>
<evidence type="ECO:0000256" key="8">
    <source>
        <dbReference type="ARBA" id="ARBA00023065"/>
    </source>
</evidence>
<feature type="transmembrane region" description="Helical" evidence="11">
    <location>
        <begin position="254"/>
        <end position="273"/>
    </location>
</feature>
<reference evidence="14" key="1">
    <citation type="submission" date="2020-11" db="EMBL/GenBank/DDBJ databases">
        <authorList>
            <person name="Tran Van P."/>
        </authorList>
    </citation>
    <scope>NUCLEOTIDE SEQUENCE</scope>
</reference>
<evidence type="ECO:0000313" key="14">
    <source>
        <dbReference type="EMBL" id="CAD7232963.1"/>
    </source>
</evidence>
<evidence type="ECO:0000256" key="2">
    <source>
        <dbReference type="ARBA" id="ARBA00004236"/>
    </source>
</evidence>
<dbReference type="SUPFAM" id="SSF63712">
    <property type="entry name" value="Nicotinic receptor ligand binding domain-like"/>
    <property type="match status" value="1"/>
</dbReference>
<dbReference type="GO" id="GO:0005886">
    <property type="term" value="C:plasma membrane"/>
    <property type="evidence" value="ECO:0007669"/>
    <property type="project" value="UniProtKB-SubCell"/>
</dbReference>
<dbReference type="InterPro" id="IPR018000">
    <property type="entry name" value="Neurotransmitter_ion_chnl_CS"/>
</dbReference>
<gene>
    <name evidence="14" type="ORF">CTOB1V02_LOCUS10788</name>
</gene>
<dbReference type="OrthoDB" id="6335590at2759"/>
<keyword evidence="7 11" id="KW-1133">Transmembrane helix</keyword>
<evidence type="ECO:0000256" key="11">
    <source>
        <dbReference type="RuleBase" id="RU000687"/>
    </source>
</evidence>
<feature type="transmembrane region" description="Helical" evidence="11">
    <location>
        <begin position="228"/>
        <end position="247"/>
    </location>
</feature>
<evidence type="ECO:0000256" key="7">
    <source>
        <dbReference type="ARBA" id="ARBA00022989"/>
    </source>
</evidence>
<keyword evidence="8 11" id="KW-0406">Ion transport</keyword>
<evidence type="ECO:0000256" key="5">
    <source>
        <dbReference type="ARBA" id="ARBA00022692"/>
    </source>
</evidence>
<evidence type="ECO:0000256" key="6">
    <source>
        <dbReference type="ARBA" id="ARBA00022729"/>
    </source>
</evidence>
<keyword evidence="5 11" id="KW-0812">Transmembrane</keyword>
<keyword evidence="4" id="KW-1003">Cell membrane</keyword>
<dbReference type="SUPFAM" id="SSF90112">
    <property type="entry name" value="Neurotransmitter-gated ion-channel transmembrane pore"/>
    <property type="match status" value="1"/>
</dbReference>
<dbReference type="GO" id="GO:0004888">
    <property type="term" value="F:transmembrane signaling receptor activity"/>
    <property type="evidence" value="ECO:0007669"/>
    <property type="project" value="InterPro"/>
</dbReference>
<evidence type="ECO:0000256" key="3">
    <source>
        <dbReference type="ARBA" id="ARBA00022448"/>
    </source>
</evidence>
<dbReference type="PANTHER" id="PTHR18945">
    <property type="entry name" value="NEUROTRANSMITTER GATED ION CHANNEL"/>
    <property type="match status" value="1"/>
</dbReference>
<comment type="subcellular location">
    <subcellularLocation>
        <location evidence="2">Cell membrane</location>
    </subcellularLocation>
    <subcellularLocation>
        <location evidence="1">Membrane</location>
        <topology evidence="1">Multi-pass membrane protein</topology>
    </subcellularLocation>
</comment>
<evidence type="ECO:0000256" key="4">
    <source>
        <dbReference type="ARBA" id="ARBA00022475"/>
    </source>
</evidence>
<dbReference type="GO" id="GO:0005230">
    <property type="term" value="F:extracellular ligand-gated monoatomic ion channel activity"/>
    <property type="evidence" value="ECO:0007669"/>
    <property type="project" value="InterPro"/>
</dbReference>
<evidence type="ECO:0000259" key="13">
    <source>
        <dbReference type="Pfam" id="PF02932"/>
    </source>
</evidence>
<keyword evidence="6" id="KW-0732">Signal</keyword>
<feature type="domain" description="Neurotransmitter-gated ion-channel transmembrane" evidence="13">
    <location>
        <begin position="232"/>
        <end position="319"/>
    </location>
</feature>
<dbReference type="InterPro" id="IPR006028">
    <property type="entry name" value="GABAA/Glycine_rcpt"/>
</dbReference>
<dbReference type="InterPro" id="IPR006029">
    <property type="entry name" value="Neurotrans-gated_channel_TM"/>
</dbReference>
<keyword evidence="3 11" id="KW-0813">Transport</keyword>
<dbReference type="PROSITE" id="PS00236">
    <property type="entry name" value="NEUROTR_ION_CHANNEL"/>
    <property type="match status" value="1"/>
</dbReference>
<dbReference type="InterPro" id="IPR006202">
    <property type="entry name" value="Neur_chan_lig-bd"/>
</dbReference>
<dbReference type="AlphaFoldDB" id="A0A7R8WQ67"/>
<dbReference type="GO" id="GO:0099095">
    <property type="term" value="F:ligand-gated monoatomic anion channel activity"/>
    <property type="evidence" value="ECO:0007669"/>
    <property type="project" value="UniProtKB-ARBA"/>
</dbReference>
<feature type="non-terminal residue" evidence="14">
    <location>
        <position position="407"/>
    </location>
</feature>
<dbReference type="InterPro" id="IPR038050">
    <property type="entry name" value="Neuro_actylchol_rec"/>
</dbReference>
<accession>A0A7R8WQ67</accession>